<name>A0ABU7I1Z4_9PSED</name>
<proteinExistence type="predicted"/>
<dbReference type="RefSeq" id="WP_330078272.1">
    <property type="nucleotide sequence ID" value="NZ_JAZDQJ010000073.1"/>
</dbReference>
<organism evidence="1 2">
    <name type="scientific">Pseudomonas ulcerans</name>
    <dbReference type="NCBI Taxonomy" id="3115852"/>
    <lineage>
        <taxon>Bacteria</taxon>
        <taxon>Pseudomonadati</taxon>
        <taxon>Pseudomonadota</taxon>
        <taxon>Gammaproteobacteria</taxon>
        <taxon>Pseudomonadales</taxon>
        <taxon>Pseudomonadaceae</taxon>
        <taxon>Pseudomonas</taxon>
    </lineage>
</organism>
<evidence type="ECO:0000313" key="2">
    <source>
        <dbReference type="Proteomes" id="UP001335100"/>
    </source>
</evidence>
<gene>
    <name evidence="1" type="ORF">V0R50_30815</name>
</gene>
<dbReference type="Proteomes" id="UP001335100">
    <property type="component" value="Unassembled WGS sequence"/>
</dbReference>
<protein>
    <submittedName>
        <fullName evidence="1">Uncharacterized protein</fullName>
    </submittedName>
</protein>
<sequence length="144" mass="16073">MHTMPLDHSKQRMIFYVAQDLDQSIRTGVQRLVSELAASRIWSIAPPSFIDEMDENALEVVGGMLEVYSALPPNILPLDVDAKNLEEVEVLIDAVRALSEKEGLSFEFQLDDTYVGSIEDGVVDRLLQEGLLAPWRDNLSGESQ</sequence>
<keyword evidence="2" id="KW-1185">Reference proteome</keyword>
<accession>A0ABU7I1Z4</accession>
<comment type="caution">
    <text evidence="1">The sequence shown here is derived from an EMBL/GenBank/DDBJ whole genome shotgun (WGS) entry which is preliminary data.</text>
</comment>
<dbReference type="EMBL" id="JAZDQJ010000073">
    <property type="protein sequence ID" value="MEE1937636.1"/>
    <property type="molecule type" value="Genomic_DNA"/>
</dbReference>
<evidence type="ECO:0000313" key="1">
    <source>
        <dbReference type="EMBL" id="MEE1937636.1"/>
    </source>
</evidence>
<reference evidence="1 2" key="1">
    <citation type="submission" date="2024-01" db="EMBL/GenBank/DDBJ databases">
        <title>Unpublished Manusciprt.</title>
        <authorList>
            <person name="Duman M."/>
            <person name="Valdes E.G."/>
            <person name="Ajmi N."/>
            <person name="Altun S."/>
            <person name="Saticioglu I.B."/>
        </authorList>
    </citation>
    <scope>NUCLEOTIDE SEQUENCE [LARGE SCALE GENOMIC DNA]</scope>
    <source>
        <strain evidence="1 2">148P</strain>
    </source>
</reference>